<feature type="transmembrane region" description="Helical" evidence="1">
    <location>
        <begin position="12"/>
        <end position="35"/>
    </location>
</feature>
<dbReference type="Proteomes" id="UP000198892">
    <property type="component" value="Unassembled WGS sequence"/>
</dbReference>
<keyword evidence="3" id="KW-1185">Reference proteome</keyword>
<evidence type="ECO:0000256" key="1">
    <source>
        <dbReference type="SAM" id="Phobius"/>
    </source>
</evidence>
<evidence type="ECO:0000313" key="2">
    <source>
        <dbReference type="EMBL" id="SFQ36357.1"/>
    </source>
</evidence>
<keyword evidence="1" id="KW-0472">Membrane</keyword>
<reference evidence="3" key="1">
    <citation type="submission" date="2016-10" db="EMBL/GenBank/DDBJ databases">
        <authorList>
            <person name="Varghese N."/>
            <person name="Submissions S."/>
        </authorList>
    </citation>
    <scope>NUCLEOTIDE SEQUENCE [LARGE SCALE GENOMIC DNA]</scope>
    <source>
        <strain evidence="3">S7</strain>
    </source>
</reference>
<keyword evidence="1" id="KW-1133">Transmembrane helix</keyword>
<accession>A0A1I5XXB8</accession>
<name>A0A1I5XXB8_9BACI</name>
<evidence type="ECO:0000313" key="3">
    <source>
        <dbReference type="Proteomes" id="UP000198892"/>
    </source>
</evidence>
<proteinExistence type="predicted"/>
<dbReference type="AlphaFoldDB" id="A0A1I5XXB8"/>
<dbReference type="EMBL" id="FOXD01000032">
    <property type="protein sequence ID" value="SFQ36357.1"/>
    <property type="molecule type" value="Genomic_DNA"/>
</dbReference>
<dbReference type="STRING" id="1884432.SAMN05518683_13223"/>
<protein>
    <submittedName>
        <fullName evidence="2">Uncharacterized protein</fullName>
    </submittedName>
</protein>
<sequence>MAGPFFMEDGRIITMVGVAIEGCLFPSSFFVPMLIRPSGKAGTPKMGALICLSSYRYYRLGGLLNILFKFFSKRG</sequence>
<feature type="transmembrane region" description="Helical" evidence="1">
    <location>
        <begin position="55"/>
        <end position="72"/>
    </location>
</feature>
<keyword evidence="1" id="KW-0812">Transmembrane</keyword>
<gene>
    <name evidence="2" type="ORF">SAMN05518683_13223</name>
</gene>
<organism evidence="2 3">
    <name type="scientific">Salibacterium halotolerans</name>
    <dbReference type="NCBI Taxonomy" id="1884432"/>
    <lineage>
        <taxon>Bacteria</taxon>
        <taxon>Bacillati</taxon>
        <taxon>Bacillota</taxon>
        <taxon>Bacilli</taxon>
        <taxon>Bacillales</taxon>
        <taxon>Bacillaceae</taxon>
    </lineage>
</organism>